<evidence type="ECO:0000313" key="2">
    <source>
        <dbReference type="EMBL" id="KAJ5328673.1"/>
    </source>
</evidence>
<evidence type="ECO:0000313" key="3">
    <source>
        <dbReference type="Proteomes" id="UP001147695"/>
    </source>
</evidence>
<comment type="caution">
    <text evidence="2">The sequence shown here is derived from an EMBL/GenBank/DDBJ whole genome shotgun (WGS) entry which is preliminary data.</text>
</comment>
<reference evidence="2" key="2">
    <citation type="journal article" date="2023" name="IMA Fungus">
        <title>Comparative genomic study of the Penicillium genus elucidates a diverse pangenome and 15 lateral gene transfer events.</title>
        <authorList>
            <person name="Petersen C."/>
            <person name="Sorensen T."/>
            <person name="Nielsen M.R."/>
            <person name="Sondergaard T.E."/>
            <person name="Sorensen J.L."/>
            <person name="Fitzpatrick D.A."/>
            <person name="Frisvad J.C."/>
            <person name="Nielsen K.L."/>
        </authorList>
    </citation>
    <scope>NUCLEOTIDE SEQUENCE</scope>
    <source>
        <strain evidence="2">IBT 35673</strain>
    </source>
</reference>
<dbReference type="SUPFAM" id="SSF48452">
    <property type="entry name" value="TPR-like"/>
    <property type="match status" value="1"/>
</dbReference>
<feature type="region of interest" description="Disordered" evidence="1">
    <location>
        <begin position="60"/>
        <end position="92"/>
    </location>
</feature>
<evidence type="ECO:0000256" key="1">
    <source>
        <dbReference type="SAM" id="MobiDB-lite"/>
    </source>
</evidence>
<reference evidence="2" key="1">
    <citation type="submission" date="2022-12" db="EMBL/GenBank/DDBJ databases">
        <authorList>
            <person name="Petersen C."/>
        </authorList>
    </citation>
    <scope>NUCLEOTIDE SEQUENCE</scope>
    <source>
        <strain evidence="2">IBT 35673</strain>
    </source>
</reference>
<accession>A0A9W9QAX9</accession>
<dbReference type="EMBL" id="JAPZBQ010000005">
    <property type="protein sequence ID" value="KAJ5328673.1"/>
    <property type="molecule type" value="Genomic_DNA"/>
</dbReference>
<organism evidence="2 3">
    <name type="scientific">Penicillium brevicompactum</name>
    <dbReference type="NCBI Taxonomy" id="5074"/>
    <lineage>
        <taxon>Eukaryota</taxon>
        <taxon>Fungi</taxon>
        <taxon>Dikarya</taxon>
        <taxon>Ascomycota</taxon>
        <taxon>Pezizomycotina</taxon>
        <taxon>Eurotiomycetes</taxon>
        <taxon>Eurotiomycetidae</taxon>
        <taxon>Eurotiales</taxon>
        <taxon>Aspergillaceae</taxon>
        <taxon>Penicillium</taxon>
    </lineage>
</organism>
<protein>
    <submittedName>
        <fullName evidence="2">Uncharacterized protein</fullName>
    </submittedName>
</protein>
<sequence>MFNFIRGLRRSPNSYTPLEDHHTQEDHVTHEQIDILQEQINLTMAALVRLQKRFENHLETDTSDACKTSAPVDPTSYETEAHSTSDESILDSPPGPDMICIEDIWVFSGKSPYLADAEEVLRRGRPYLAMELAWRVINSNPFLCEIDEMRCRLFVAAVQHEIGLYDDALGSLDIVEKLNESYIAFNNTESPIVAGVTTFIRAQISMNLEDFTEAYWLFEQVLDMPGYGEKAHVYQKAMAGLPHLNVAEFGSSPLASTQALLEWKQEE</sequence>
<dbReference type="Proteomes" id="UP001147695">
    <property type="component" value="Unassembled WGS sequence"/>
</dbReference>
<gene>
    <name evidence="2" type="ORF">N7452_009063</name>
</gene>
<dbReference type="InterPro" id="IPR011990">
    <property type="entry name" value="TPR-like_helical_dom_sf"/>
</dbReference>
<dbReference type="AlphaFoldDB" id="A0A9W9QAX9"/>
<name>A0A9W9QAX9_PENBR</name>
<proteinExistence type="predicted"/>